<evidence type="ECO:0000256" key="4">
    <source>
        <dbReference type="ARBA" id="ARBA00048493"/>
    </source>
</evidence>
<reference evidence="6" key="1">
    <citation type="journal article" date="2020" name="Nature">
        <title>Giant virus diversity and host interactions through global metagenomics.</title>
        <authorList>
            <person name="Schulz F."/>
            <person name="Roux S."/>
            <person name="Paez-Espino D."/>
            <person name="Jungbluth S."/>
            <person name="Walsh D.A."/>
            <person name="Denef V.J."/>
            <person name="McMahon K.D."/>
            <person name="Konstantinidis K.T."/>
            <person name="Eloe-Fadrosh E.A."/>
            <person name="Kyrpides N.C."/>
            <person name="Woyke T."/>
        </authorList>
    </citation>
    <scope>NUCLEOTIDE SEQUENCE</scope>
    <source>
        <strain evidence="6">GVMAG-M-3300022752-66</strain>
    </source>
</reference>
<evidence type="ECO:0000256" key="3">
    <source>
        <dbReference type="ARBA" id="ARBA00022695"/>
    </source>
</evidence>
<dbReference type="InterPro" id="IPR029044">
    <property type="entry name" value="Nucleotide-diphossugar_trans"/>
</dbReference>
<dbReference type="Pfam" id="PF00483">
    <property type="entry name" value="NTP_transferase"/>
    <property type="match status" value="1"/>
</dbReference>
<organism evidence="6">
    <name type="scientific">viral metagenome</name>
    <dbReference type="NCBI Taxonomy" id="1070528"/>
    <lineage>
        <taxon>unclassified sequences</taxon>
        <taxon>metagenomes</taxon>
        <taxon>organismal metagenomes</taxon>
    </lineage>
</organism>
<dbReference type="GO" id="GO:0003977">
    <property type="term" value="F:UDP-N-acetylglucosamine diphosphorylase activity"/>
    <property type="evidence" value="ECO:0007669"/>
    <property type="project" value="UniProtKB-EC"/>
</dbReference>
<accession>A0A6C0CTT9</accession>
<keyword evidence="2" id="KW-0808">Transferase</keyword>
<dbReference type="PANTHER" id="PTHR43584">
    <property type="entry name" value="NUCLEOTIDYL TRANSFERASE"/>
    <property type="match status" value="1"/>
</dbReference>
<dbReference type="EC" id="2.7.7.23" evidence="1"/>
<comment type="catalytic activity">
    <reaction evidence="4">
        <text>N-acetyl-alpha-D-glucosamine 1-phosphate + UTP + H(+) = UDP-N-acetyl-alpha-D-glucosamine + diphosphate</text>
        <dbReference type="Rhea" id="RHEA:13509"/>
        <dbReference type="ChEBI" id="CHEBI:15378"/>
        <dbReference type="ChEBI" id="CHEBI:33019"/>
        <dbReference type="ChEBI" id="CHEBI:46398"/>
        <dbReference type="ChEBI" id="CHEBI:57705"/>
        <dbReference type="ChEBI" id="CHEBI:57776"/>
        <dbReference type="EC" id="2.7.7.23"/>
    </reaction>
</comment>
<evidence type="ECO:0000313" key="6">
    <source>
        <dbReference type="EMBL" id="QHT08266.1"/>
    </source>
</evidence>
<dbReference type="PANTHER" id="PTHR43584:SF3">
    <property type="entry name" value="BIFUNCTIONAL PROTEIN GLMU"/>
    <property type="match status" value="1"/>
</dbReference>
<keyword evidence="3" id="KW-0548">Nucleotidyltransferase</keyword>
<protein>
    <recommendedName>
        <fullName evidence="1">UDP-N-acetylglucosamine diphosphorylase</fullName>
        <ecNumber evidence="1">2.7.7.23</ecNumber>
    </recommendedName>
</protein>
<dbReference type="AlphaFoldDB" id="A0A6C0CTT9"/>
<name>A0A6C0CTT9_9ZZZZ</name>
<sequence length="259" mass="29790">MSLVTIIMAGGLGKRMNSTIPKVLHKVNDYPMIYYVIKRAIEMKSIDILVVVGKYQNEIENNIKKYFTNEELINIHFINQPEIIENGIEKVGGTGHAIKCCLPHLINSKLDSSTNILILSGDVPLLSFNTLQKLTVLQNSLLITQLENPTGCGRIFFNRNSQIEKIVEEKDCDELQKRNKYVNCGIYYVNFITLIDCIPLIQNNNKSGEYYLTDLIEISIKRNHGFYFYELEQNKNYEIMNINTPAELEKANERNDYVV</sequence>
<dbReference type="EMBL" id="MN739493">
    <property type="protein sequence ID" value="QHT08266.1"/>
    <property type="molecule type" value="Genomic_DNA"/>
</dbReference>
<dbReference type="SUPFAM" id="SSF53448">
    <property type="entry name" value="Nucleotide-diphospho-sugar transferases"/>
    <property type="match status" value="1"/>
</dbReference>
<feature type="domain" description="Nucleotidyl transferase" evidence="5">
    <location>
        <begin position="5"/>
        <end position="230"/>
    </location>
</feature>
<evidence type="ECO:0000256" key="1">
    <source>
        <dbReference type="ARBA" id="ARBA00012457"/>
    </source>
</evidence>
<dbReference type="InterPro" id="IPR050065">
    <property type="entry name" value="GlmU-like"/>
</dbReference>
<proteinExistence type="predicted"/>
<dbReference type="InterPro" id="IPR005835">
    <property type="entry name" value="NTP_transferase_dom"/>
</dbReference>
<evidence type="ECO:0000256" key="2">
    <source>
        <dbReference type="ARBA" id="ARBA00022679"/>
    </source>
</evidence>
<dbReference type="Gene3D" id="3.90.550.10">
    <property type="entry name" value="Spore Coat Polysaccharide Biosynthesis Protein SpsA, Chain A"/>
    <property type="match status" value="1"/>
</dbReference>
<evidence type="ECO:0000259" key="5">
    <source>
        <dbReference type="Pfam" id="PF00483"/>
    </source>
</evidence>